<comment type="caution">
    <text evidence="1">The sequence shown here is derived from an EMBL/GenBank/DDBJ whole genome shotgun (WGS) entry which is preliminary data.</text>
</comment>
<accession>A0A7J6M232</accession>
<dbReference type="OrthoDB" id="437330at2759"/>
<evidence type="ECO:0000313" key="2">
    <source>
        <dbReference type="Proteomes" id="UP000570595"/>
    </source>
</evidence>
<dbReference type="Proteomes" id="UP000570595">
    <property type="component" value="Unassembled WGS sequence"/>
</dbReference>
<protein>
    <submittedName>
        <fullName evidence="1">Uncharacterized protein</fullName>
    </submittedName>
</protein>
<organism evidence="1 2">
    <name type="scientific">Perkinsus olseni</name>
    <name type="common">Perkinsus atlanticus</name>
    <dbReference type="NCBI Taxonomy" id="32597"/>
    <lineage>
        <taxon>Eukaryota</taxon>
        <taxon>Sar</taxon>
        <taxon>Alveolata</taxon>
        <taxon>Perkinsozoa</taxon>
        <taxon>Perkinsea</taxon>
        <taxon>Perkinsida</taxon>
        <taxon>Perkinsidae</taxon>
        <taxon>Perkinsus</taxon>
    </lineage>
</organism>
<gene>
    <name evidence="1" type="ORF">FOZ61_000161</name>
</gene>
<name>A0A7J6M232_PEROL</name>
<dbReference type="AlphaFoldDB" id="A0A7J6M232"/>
<reference evidence="1 2" key="1">
    <citation type="submission" date="2020-04" db="EMBL/GenBank/DDBJ databases">
        <title>Perkinsus olseni comparative genomics.</title>
        <authorList>
            <person name="Bogema D.R."/>
        </authorList>
    </citation>
    <scope>NUCLEOTIDE SEQUENCE [LARGE SCALE GENOMIC DNA]</scope>
    <source>
        <strain evidence="1">ATCC PRA-179</strain>
    </source>
</reference>
<proteinExistence type="predicted"/>
<evidence type="ECO:0000313" key="1">
    <source>
        <dbReference type="EMBL" id="KAF4665121.1"/>
    </source>
</evidence>
<sequence length="404" mass="45415">MGGDISVFNRDYYDDRNDAVDTGRGHHARQGYYYGDGCEAVRMMMVVCLCRMAGLLREMSTSSSWRNSGVGERPSFDAISLIRSTSLDHRSLPPELRAIGRCRKSTILRRSAVLILRHMRACPRRCIDHPRCGQKCLVLDQELYNSVPAFSLHGCCECLNPLVAARSELDHKRELLAGPPLPVPLHEIQGYLRECVRYFSCCNELIVIATVYACRFAENVCMRHWNWRIIVAVWEDYCLFLSNLQDCFIYLSKCGLIQLGAYGGGPPLYRLKKLEAFALADILQWNVNIQSPEYYEFYFCLEQSSIGTSQGSIRSVGGLRRLSTTPDAVRKSWVERCPSLCDPTAAELRRRSLDKGNPFVGNWAHSPPAEPMVSLRVLSTNGGMEASPKAKRTVGMLPGRAACL</sequence>
<dbReference type="EMBL" id="JABAHT010000101">
    <property type="protein sequence ID" value="KAF4665121.1"/>
    <property type="molecule type" value="Genomic_DNA"/>
</dbReference>